<dbReference type="AlphaFoldDB" id="R7Z4L7"/>
<dbReference type="InterPro" id="IPR042087">
    <property type="entry name" value="DNA_pol_B_thumb"/>
</dbReference>
<gene>
    <name evidence="5" type="ORF">W97_08405</name>
</gene>
<dbReference type="eggNOG" id="ENOG502T1DY">
    <property type="taxonomic scope" value="Eukaryota"/>
</dbReference>
<dbReference type="InterPro" id="IPR043502">
    <property type="entry name" value="DNA/RNA_pol_sf"/>
</dbReference>
<keyword evidence="3" id="KW-0548">Nucleotidyltransferase</keyword>
<protein>
    <recommendedName>
        <fullName evidence="1">DNA-directed DNA polymerase</fullName>
        <ecNumber evidence="1">2.7.7.7</ecNumber>
    </recommendedName>
</protein>
<keyword evidence="2" id="KW-0808">Transferase</keyword>
<keyword evidence="4" id="KW-0239">DNA-directed DNA polymerase</keyword>
<evidence type="ECO:0000313" key="5">
    <source>
        <dbReference type="EMBL" id="EON69092.1"/>
    </source>
</evidence>
<sequence length="340" mass="37858">MMVWDRCADIPSDWTRALHVLQSVALSNNEMLDLGRNTSLADDARFEGGYVVPLVLRCYKGVIVIDGNSLYESLMSKLQIFVDRCISAMNSLSLQSRPSVALPEEAHNVTTGEREVVFKVVAVVQDGPTMLGQIINELISLRKEGEGEQGRHHELDHQDPPGQYLQRDGEQARDYILEDVRGGYHVRGQVKGMTPDECMELGMKLRETIDGSMQGTPFVEIRADIKGNYKTILITAGKNYAVVGWDGNTETKGMTPVKKDTLPIAKYAATKVLDIINSNRSHMDRKIMRVSVLVDIGLESMDVDKRWVLDRITGAVATILEAADMNDVRGLIFSYNMAVK</sequence>
<accession>R7Z4L7</accession>
<evidence type="ECO:0000256" key="3">
    <source>
        <dbReference type="ARBA" id="ARBA00022695"/>
    </source>
</evidence>
<evidence type="ECO:0000256" key="2">
    <source>
        <dbReference type="ARBA" id="ARBA00022679"/>
    </source>
</evidence>
<reference evidence="6" key="1">
    <citation type="submission" date="2012-06" db="EMBL/GenBank/DDBJ databases">
        <title>The genome sequence of Coniosporium apollinis CBS 100218.</title>
        <authorList>
            <consortium name="The Broad Institute Genome Sequencing Platform"/>
            <person name="Cuomo C."/>
            <person name="Gorbushina A."/>
            <person name="Noack S."/>
            <person name="Walker B."/>
            <person name="Young S.K."/>
            <person name="Zeng Q."/>
            <person name="Gargeya S."/>
            <person name="Fitzgerald M."/>
            <person name="Haas B."/>
            <person name="Abouelleil A."/>
            <person name="Alvarado L."/>
            <person name="Arachchi H.M."/>
            <person name="Berlin A.M."/>
            <person name="Chapman S.B."/>
            <person name="Goldberg J."/>
            <person name="Griggs A."/>
            <person name="Gujja S."/>
            <person name="Hansen M."/>
            <person name="Howarth C."/>
            <person name="Imamovic A."/>
            <person name="Larimer J."/>
            <person name="McCowan C."/>
            <person name="Montmayeur A."/>
            <person name="Murphy C."/>
            <person name="Neiman D."/>
            <person name="Pearson M."/>
            <person name="Priest M."/>
            <person name="Roberts A."/>
            <person name="Saif S."/>
            <person name="Shea T."/>
            <person name="Sisk P."/>
            <person name="Sykes S."/>
            <person name="Wortman J."/>
            <person name="Nusbaum C."/>
            <person name="Birren B."/>
        </authorList>
    </citation>
    <scope>NUCLEOTIDE SEQUENCE [LARGE SCALE GENOMIC DNA]</scope>
    <source>
        <strain evidence="6">CBS 100218</strain>
    </source>
</reference>
<dbReference type="EMBL" id="JH767606">
    <property type="protein sequence ID" value="EON69092.1"/>
    <property type="molecule type" value="Genomic_DNA"/>
</dbReference>
<dbReference type="Gene3D" id="1.10.132.60">
    <property type="entry name" value="DNA polymerase family B, C-terminal domain"/>
    <property type="match status" value="1"/>
</dbReference>
<dbReference type="HOGENOM" id="CLU_816392_0_0_1"/>
<dbReference type="RefSeq" id="XP_007784409.1">
    <property type="nucleotide sequence ID" value="XM_007786219.1"/>
</dbReference>
<evidence type="ECO:0000256" key="4">
    <source>
        <dbReference type="ARBA" id="ARBA00022932"/>
    </source>
</evidence>
<dbReference type="Proteomes" id="UP000016924">
    <property type="component" value="Unassembled WGS sequence"/>
</dbReference>
<dbReference type="STRING" id="1168221.R7Z4L7"/>
<name>R7Z4L7_CONA1</name>
<evidence type="ECO:0000313" key="6">
    <source>
        <dbReference type="Proteomes" id="UP000016924"/>
    </source>
</evidence>
<dbReference type="SUPFAM" id="SSF56672">
    <property type="entry name" value="DNA/RNA polymerases"/>
    <property type="match status" value="1"/>
</dbReference>
<dbReference type="GO" id="GO:0003887">
    <property type="term" value="F:DNA-directed DNA polymerase activity"/>
    <property type="evidence" value="ECO:0007669"/>
    <property type="project" value="UniProtKB-KW"/>
</dbReference>
<keyword evidence="6" id="KW-1185">Reference proteome</keyword>
<dbReference type="OrthoDB" id="5426599at2759"/>
<dbReference type="EC" id="2.7.7.7" evidence="1"/>
<dbReference type="GeneID" id="19905716"/>
<proteinExistence type="predicted"/>
<organism evidence="5 6">
    <name type="scientific">Coniosporium apollinis (strain CBS 100218)</name>
    <name type="common">Rock-inhabiting black yeast</name>
    <dbReference type="NCBI Taxonomy" id="1168221"/>
    <lineage>
        <taxon>Eukaryota</taxon>
        <taxon>Fungi</taxon>
        <taxon>Dikarya</taxon>
        <taxon>Ascomycota</taxon>
        <taxon>Pezizomycotina</taxon>
        <taxon>Dothideomycetes</taxon>
        <taxon>Dothideomycetes incertae sedis</taxon>
        <taxon>Coniosporium</taxon>
    </lineage>
</organism>
<evidence type="ECO:0000256" key="1">
    <source>
        <dbReference type="ARBA" id="ARBA00012417"/>
    </source>
</evidence>